<sequence>MTHQEGLAMWHQFVAQRNVSQLGDLIADDAVLHSPVVWTPQIGKTIVCIYLTAAASIIANEHFKYVREVTNNEHSILEFTTIIDGVTVEGVDMLTFDNQGKLKDIKVMVRPLKAIQVVHKKMGEFLEQMKK</sequence>
<dbReference type="Gene3D" id="3.10.450.50">
    <property type="match status" value="1"/>
</dbReference>
<dbReference type="Pfam" id="PF12680">
    <property type="entry name" value="SnoaL_2"/>
    <property type="match status" value="1"/>
</dbReference>
<dbReference type="EMBL" id="JAYKLX010000010">
    <property type="protein sequence ID" value="MEB3347693.1"/>
    <property type="molecule type" value="Genomic_DNA"/>
</dbReference>
<dbReference type="Proteomes" id="UP001327027">
    <property type="component" value="Unassembled WGS sequence"/>
</dbReference>
<organism evidence="2 3">
    <name type="scientific">Aquimarina gracilis</name>
    <dbReference type="NCBI Taxonomy" id="874422"/>
    <lineage>
        <taxon>Bacteria</taxon>
        <taxon>Pseudomonadati</taxon>
        <taxon>Bacteroidota</taxon>
        <taxon>Flavobacteriia</taxon>
        <taxon>Flavobacteriales</taxon>
        <taxon>Flavobacteriaceae</taxon>
        <taxon>Aquimarina</taxon>
    </lineage>
</organism>
<accession>A0ABU6A0N2</accession>
<keyword evidence="3" id="KW-1185">Reference proteome</keyword>
<feature type="domain" description="SnoaL-like" evidence="1">
    <location>
        <begin position="10"/>
        <end position="103"/>
    </location>
</feature>
<evidence type="ECO:0000313" key="3">
    <source>
        <dbReference type="Proteomes" id="UP001327027"/>
    </source>
</evidence>
<protein>
    <submittedName>
        <fullName evidence="2">Nuclear transport factor 2 family protein</fullName>
    </submittedName>
</protein>
<comment type="caution">
    <text evidence="2">The sequence shown here is derived from an EMBL/GenBank/DDBJ whole genome shotgun (WGS) entry which is preliminary data.</text>
</comment>
<dbReference type="RefSeq" id="WP_324181718.1">
    <property type="nucleotide sequence ID" value="NZ_BAABAW010000006.1"/>
</dbReference>
<evidence type="ECO:0000259" key="1">
    <source>
        <dbReference type="Pfam" id="PF12680"/>
    </source>
</evidence>
<gene>
    <name evidence="2" type="ORF">U6A24_19605</name>
</gene>
<dbReference type="InterPro" id="IPR032710">
    <property type="entry name" value="NTF2-like_dom_sf"/>
</dbReference>
<reference evidence="2 3" key="1">
    <citation type="journal article" date="2013" name="Int. J. Syst. Evol. Microbiol.">
        <title>Aquimarina gracilis sp. nov., isolated from the gut microflora of a mussel, Mytilus coruscus, and emended description of Aquimarina spongiae.</title>
        <authorList>
            <person name="Park S.C."/>
            <person name="Choe H.N."/>
            <person name="Baik K.S."/>
            <person name="Seong C.N."/>
        </authorList>
    </citation>
    <scope>NUCLEOTIDE SEQUENCE [LARGE SCALE GENOMIC DNA]</scope>
    <source>
        <strain evidence="2 3">PSC32</strain>
    </source>
</reference>
<dbReference type="SUPFAM" id="SSF54427">
    <property type="entry name" value="NTF2-like"/>
    <property type="match status" value="1"/>
</dbReference>
<proteinExistence type="predicted"/>
<evidence type="ECO:0000313" key="2">
    <source>
        <dbReference type="EMBL" id="MEB3347693.1"/>
    </source>
</evidence>
<dbReference type="InterPro" id="IPR037401">
    <property type="entry name" value="SnoaL-like"/>
</dbReference>
<name>A0ABU6A0N2_9FLAO</name>